<dbReference type="PANTHER" id="PTHR30026">
    <property type="entry name" value="OUTER MEMBRANE PROTEIN TOLC"/>
    <property type="match status" value="1"/>
</dbReference>
<dbReference type="GO" id="GO:1990281">
    <property type="term" value="C:efflux pump complex"/>
    <property type="evidence" value="ECO:0007669"/>
    <property type="project" value="TreeGrafter"/>
</dbReference>
<dbReference type="InterPro" id="IPR051906">
    <property type="entry name" value="TolC-like"/>
</dbReference>
<dbReference type="eggNOG" id="COG1538">
    <property type="taxonomic scope" value="Bacteria"/>
</dbReference>
<accession>Q3ASY7</accession>
<keyword evidence="6" id="KW-0472">Membrane</keyword>
<dbReference type="Gene3D" id="1.20.1600.10">
    <property type="entry name" value="Outer membrane efflux proteins (OEP)"/>
    <property type="match status" value="1"/>
</dbReference>
<keyword evidence="8" id="KW-0175">Coiled coil</keyword>
<evidence type="ECO:0000256" key="5">
    <source>
        <dbReference type="ARBA" id="ARBA00022692"/>
    </source>
</evidence>
<feature type="coiled-coil region" evidence="8">
    <location>
        <begin position="448"/>
        <end position="475"/>
    </location>
</feature>
<dbReference type="PANTHER" id="PTHR30026:SF23">
    <property type="entry name" value="TO APRF-PUTATIVE OUTER MEMBRANE EFFLUX PROTEIN OR SECRETED ALKALINE PHOSPHATASE-RELATED"/>
    <property type="match status" value="1"/>
</dbReference>
<keyword evidence="5" id="KW-0812">Transmembrane</keyword>
<dbReference type="Pfam" id="PF02321">
    <property type="entry name" value="OEP"/>
    <property type="match status" value="2"/>
</dbReference>
<gene>
    <name evidence="9" type="ordered locus">Cag_0615</name>
</gene>
<evidence type="ECO:0000256" key="8">
    <source>
        <dbReference type="SAM" id="Coils"/>
    </source>
</evidence>
<keyword evidence="7" id="KW-0998">Cell outer membrane</keyword>
<proteinExistence type="inferred from homology"/>
<evidence type="ECO:0000256" key="3">
    <source>
        <dbReference type="ARBA" id="ARBA00022448"/>
    </source>
</evidence>
<dbReference type="AlphaFoldDB" id="Q3ASY7"/>
<evidence type="ECO:0000256" key="4">
    <source>
        <dbReference type="ARBA" id="ARBA00022452"/>
    </source>
</evidence>
<comment type="similarity">
    <text evidence="2">Belongs to the outer membrane factor (OMF) (TC 1.B.17) family.</text>
</comment>
<evidence type="ECO:0000256" key="7">
    <source>
        <dbReference type="ARBA" id="ARBA00023237"/>
    </source>
</evidence>
<evidence type="ECO:0000256" key="1">
    <source>
        <dbReference type="ARBA" id="ARBA00004442"/>
    </source>
</evidence>
<dbReference type="SUPFAM" id="SSF56954">
    <property type="entry name" value="Outer membrane efflux proteins (OEP)"/>
    <property type="match status" value="1"/>
</dbReference>
<reference evidence="9" key="1">
    <citation type="submission" date="2005-08" db="EMBL/GenBank/DDBJ databases">
        <title>Complete sequence of Chlorobium chlorochromatii CaD3.</title>
        <authorList>
            <person name="Copeland A."/>
            <person name="Lucas S."/>
            <person name="Lapidus A."/>
            <person name="Barry K."/>
            <person name="Detter J.C."/>
            <person name="Glavina T."/>
            <person name="Hammon N."/>
            <person name="Israni S."/>
            <person name="Pitluck S."/>
            <person name="Bryant D."/>
            <person name="Schmutz J."/>
            <person name="Larimer F."/>
            <person name="Land M."/>
            <person name="Kyrpides N."/>
            <person name="Ivanova N."/>
            <person name="Richardson P."/>
        </authorList>
    </citation>
    <scope>NUCLEOTIDE SEQUENCE [LARGE SCALE GENOMIC DNA]</scope>
    <source>
        <strain evidence="9">CaD3</strain>
    </source>
</reference>
<dbReference type="HOGENOM" id="CLU_022604_2_0_10"/>
<keyword evidence="4" id="KW-1134">Transmembrane beta strand</keyword>
<dbReference type="STRING" id="340177.Cag_0615"/>
<name>Q3ASY7_CHLCH</name>
<dbReference type="GO" id="GO:0009279">
    <property type="term" value="C:cell outer membrane"/>
    <property type="evidence" value="ECO:0007669"/>
    <property type="project" value="UniProtKB-SubCell"/>
</dbReference>
<sequence>MSQQIFLTINQLVIMKQHQNISTMGGKIIAIALLAPLFGFSQPSTSKAAEGDSAPSQATLAPAISAADMQASPSVQTAPTIVAAPQVPTASGLRLQQFLASVVDNNDEIKVQKLEWLSNERLLKASRGMYEPVLKVSATRESNHMQNTAQEYLQTYSQHYEFSEANNIWSSSIEGLTPFGSTYRLGYDYKKLQNSLQSAMAVPTDEEYVTFLGLTLTQPLLKGSGQEATNANIRISRANADIAYEGYRQASVEAVARAVQLYWQCYGAQEKLAMRQRSATIAEELLQANKSRYEAGKVDYTAVLDAESGLRLRQALVAAAEQTELTSRKNLLSLAGESAMAQVPATIRMEDVPDCSPLSPDYKQVYEKALTSYPQYLSALATVERENFRATYAHNQEKPQLDVKGSYGYNGLGTTVDNSLDRLGSTDFPSWSVGLELTFPLIGDMKSRNEATAARLKKEQAIRRLEMQKIELSNQMDIVAGLVSRVYSQVQNYEKVVAINAELVRIEDTRFKLGKSDTRMLLEREEEYLKVSESLLDSRLAYQYALVNLYALEGSLLTRYGLTLSDKTSATTLTQGM</sequence>
<organism evidence="9">
    <name type="scientific">Chlorobium chlorochromatii (strain CaD3)</name>
    <dbReference type="NCBI Taxonomy" id="340177"/>
    <lineage>
        <taxon>Bacteria</taxon>
        <taxon>Pseudomonadati</taxon>
        <taxon>Chlorobiota</taxon>
        <taxon>Chlorobiia</taxon>
        <taxon>Chlorobiales</taxon>
        <taxon>Chlorobiaceae</taxon>
        <taxon>Chlorobium/Pelodictyon group</taxon>
        <taxon>Chlorobium</taxon>
    </lineage>
</organism>
<dbReference type="GO" id="GO:0015288">
    <property type="term" value="F:porin activity"/>
    <property type="evidence" value="ECO:0007669"/>
    <property type="project" value="TreeGrafter"/>
</dbReference>
<keyword evidence="3" id="KW-0813">Transport</keyword>
<dbReference type="KEGG" id="cch:Cag_0615"/>
<protein>
    <submittedName>
        <fullName evidence="9">Outer membrane protein-like protein</fullName>
    </submittedName>
</protein>
<dbReference type="OrthoDB" id="9811587at2"/>
<evidence type="ECO:0000256" key="6">
    <source>
        <dbReference type="ARBA" id="ARBA00023136"/>
    </source>
</evidence>
<comment type="subcellular location">
    <subcellularLocation>
        <location evidence="1">Cell outer membrane</location>
    </subcellularLocation>
</comment>
<evidence type="ECO:0000313" key="9">
    <source>
        <dbReference type="EMBL" id="ABB27888.1"/>
    </source>
</evidence>
<dbReference type="InterPro" id="IPR003423">
    <property type="entry name" value="OMP_efflux"/>
</dbReference>
<dbReference type="EMBL" id="CP000108">
    <property type="protein sequence ID" value="ABB27888.1"/>
    <property type="molecule type" value="Genomic_DNA"/>
</dbReference>
<dbReference type="GO" id="GO:0015562">
    <property type="term" value="F:efflux transmembrane transporter activity"/>
    <property type="evidence" value="ECO:0007669"/>
    <property type="project" value="InterPro"/>
</dbReference>
<evidence type="ECO:0000256" key="2">
    <source>
        <dbReference type="ARBA" id="ARBA00007613"/>
    </source>
</evidence>